<protein>
    <submittedName>
        <fullName evidence="3">EamA family transporter</fullName>
    </submittedName>
</protein>
<evidence type="ECO:0000259" key="2">
    <source>
        <dbReference type="Pfam" id="PF00892"/>
    </source>
</evidence>
<sequence>MIFGILSGFAAATFQSGGYILARIYIKKRNDPLELMVIAQLLIALFSIPLLLLLWRNGFWGNWHWVVPMCLTAIGTTGGELMFFRAERSIAPSRLSSLLGLRVALLAIVSASIGLEHYNLLQCGGIVLAAASAFVMNYQNGRLNFKGMPNVFAALAFYCLSDLSIKYMIDGITAPSLWHSALIAVCCINLLIGTVLLPFLFVLKIRARNFLPATPYAATWLVKQLFLYLCYAMVGPVFGNVVMASRGPIAIVLTLILLHLGVRDIEQPKALSVWVRRGVATLMMAAAIVLYSVA</sequence>
<feature type="transmembrane region" description="Helical" evidence="1">
    <location>
        <begin position="6"/>
        <end position="26"/>
    </location>
</feature>
<evidence type="ECO:0000313" key="3">
    <source>
        <dbReference type="EMBL" id="MST98041.1"/>
    </source>
</evidence>
<name>A0A844G646_9BACT</name>
<keyword evidence="1" id="KW-0812">Transmembrane</keyword>
<evidence type="ECO:0000256" key="1">
    <source>
        <dbReference type="SAM" id="Phobius"/>
    </source>
</evidence>
<evidence type="ECO:0000313" key="4">
    <source>
        <dbReference type="Proteomes" id="UP000435649"/>
    </source>
</evidence>
<dbReference type="GO" id="GO:0016020">
    <property type="term" value="C:membrane"/>
    <property type="evidence" value="ECO:0007669"/>
    <property type="project" value="InterPro"/>
</dbReference>
<dbReference type="EMBL" id="VUNS01000015">
    <property type="protein sequence ID" value="MST98041.1"/>
    <property type="molecule type" value="Genomic_DNA"/>
</dbReference>
<feature type="domain" description="EamA" evidence="2">
    <location>
        <begin position="3"/>
        <end position="137"/>
    </location>
</feature>
<feature type="transmembrane region" description="Helical" evidence="1">
    <location>
        <begin position="62"/>
        <end position="83"/>
    </location>
</feature>
<dbReference type="InterPro" id="IPR000620">
    <property type="entry name" value="EamA_dom"/>
</dbReference>
<feature type="transmembrane region" description="Helical" evidence="1">
    <location>
        <begin position="240"/>
        <end position="262"/>
    </location>
</feature>
<feature type="transmembrane region" description="Helical" evidence="1">
    <location>
        <begin position="119"/>
        <end position="138"/>
    </location>
</feature>
<keyword evidence="1" id="KW-0472">Membrane</keyword>
<feature type="transmembrane region" description="Helical" evidence="1">
    <location>
        <begin position="274"/>
        <end position="293"/>
    </location>
</feature>
<feature type="transmembrane region" description="Helical" evidence="1">
    <location>
        <begin position="150"/>
        <end position="169"/>
    </location>
</feature>
<dbReference type="Proteomes" id="UP000435649">
    <property type="component" value="Unassembled WGS sequence"/>
</dbReference>
<dbReference type="RefSeq" id="WP_106051806.1">
    <property type="nucleotide sequence ID" value="NZ_DBFCGB010000162.1"/>
</dbReference>
<feature type="transmembrane region" description="Helical" evidence="1">
    <location>
        <begin position="181"/>
        <end position="203"/>
    </location>
</feature>
<reference evidence="3 4" key="1">
    <citation type="submission" date="2019-08" db="EMBL/GenBank/DDBJ databases">
        <title>In-depth cultivation of the pig gut microbiome towards novel bacterial diversity and tailored functional studies.</title>
        <authorList>
            <person name="Wylensek D."/>
            <person name="Hitch T.C.A."/>
            <person name="Clavel T."/>
        </authorList>
    </citation>
    <scope>NUCLEOTIDE SEQUENCE [LARGE SCALE GENOMIC DNA]</scope>
    <source>
        <strain evidence="3 4">BBE-744-WT-12</strain>
    </source>
</reference>
<accession>A0A844G646</accession>
<gene>
    <name evidence="3" type="ORF">FYJ85_13440</name>
</gene>
<feature type="transmembrane region" description="Helical" evidence="1">
    <location>
        <begin position="33"/>
        <end position="56"/>
    </location>
</feature>
<comment type="caution">
    <text evidence="3">The sequence shown here is derived from an EMBL/GenBank/DDBJ whole genome shotgun (WGS) entry which is preliminary data.</text>
</comment>
<organism evidence="3 4">
    <name type="scientific">Victivallis lenta</name>
    <dbReference type="NCBI Taxonomy" id="2606640"/>
    <lineage>
        <taxon>Bacteria</taxon>
        <taxon>Pseudomonadati</taxon>
        <taxon>Lentisphaerota</taxon>
        <taxon>Lentisphaeria</taxon>
        <taxon>Victivallales</taxon>
        <taxon>Victivallaceae</taxon>
        <taxon>Victivallis</taxon>
    </lineage>
</organism>
<dbReference type="SUPFAM" id="SSF103481">
    <property type="entry name" value="Multidrug resistance efflux transporter EmrE"/>
    <property type="match status" value="1"/>
</dbReference>
<dbReference type="InterPro" id="IPR037185">
    <property type="entry name" value="EmrE-like"/>
</dbReference>
<proteinExistence type="predicted"/>
<dbReference type="Pfam" id="PF00892">
    <property type="entry name" value="EamA"/>
    <property type="match status" value="1"/>
</dbReference>
<feature type="transmembrane region" description="Helical" evidence="1">
    <location>
        <begin position="215"/>
        <end position="234"/>
    </location>
</feature>
<dbReference type="AlphaFoldDB" id="A0A844G646"/>
<keyword evidence="4" id="KW-1185">Reference proteome</keyword>
<keyword evidence="1" id="KW-1133">Transmembrane helix</keyword>
<feature type="transmembrane region" description="Helical" evidence="1">
    <location>
        <begin position="95"/>
        <end position="113"/>
    </location>
</feature>